<dbReference type="SUPFAM" id="SSF57845">
    <property type="entry name" value="B-box zinc-binding domain"/>
    <property type="match status" value="1"/>
</dbReference>
<organism evidence="6 7">
    <name type="scientific">Meganyctiphanes norvegica</name>
    <name type="common">Northern krill</name>
    <name type="synonym">Thysanopoda norvegica</name>
    <dbReference type="NCBI Taxonomy" id="48144"/>
    <lineage>
        <taxon>Eukaryota</taxon>
        <taxon>Metazoa</taxon>
        <taxon>Ecdysozoa</taxon>
        <taxon>Arthropoda</taxon>
        <taxon>Crustacea</taxon>
        <taxon>Multicrustacea</taxon>
        <taxon>Malacostraca</taxon>
        <taxon>Eumalacostraca</taxon>
        <taxon>Eucarida</taxon>
        <taxon>Euphausiacea</taxon>
        <taxon>Euphausiidae</taxon>
        <taxon>Meganyctiphanes</taxon>
    </lineage>
</organism>
<keyword evidence="2 4" id="KW-0863">Zinc-finger</keyword>
<dbReference type="Proteomes" id="UP001497623">
    <property type="component" value="Unassembled WGS sequence"/>
</dbReference>
<dbReference type="Gene3D" id="3.30.40.10">
    <property type="entry name" value="Zinc/RING finger domain, C3HC4 (zinc finger)"/>
    <property type="match status" value="1"/>
</dbReference>
<dbReference type="InterPro" id="IPR052667">
    <property type="entry name" value="E3_ubiquitin-ligase_RING"/>
</dbReference>
<dbReference type="InterPro" id="IPR013083">
    <property type="entry name" value="Znf_RING/FYVE/PHD"/>
</dbReference>
<gene>
    <name evidence="6" type="ORF">MNOR_LOCUS21860</name>
</gene>
<dbReference type="Pfam" id="PF00097">
    <property type="entry name" value="zf-C3HC4"/>
    <property type="match status" value="1"/>
</dbReference>
<evidence type="ECO:0000313" key="7">
    <source>
        <dbReference type="Proteomes" id="UP001497623"/>
    </source>
</evidence>
<evidence type="ECO:0000313" key="6">
    <source>
        <dbReference type="EMBL" id="CAL4119893.1"/>
    </source>
</evidence>
<dbReference type="GO" id="GO:0008270">
    <property type="term" value="F:zinc ion binding"/>
    <property type="evidence" value="ECO:0007669"/>
    <property type="project" value="UniProtKB-KW"/>
</dbReference>
<feature type="domain" description="RING-type" evidence="5">
    <location>
        <begin position="10"/>
        <end position="53"/>
    </location>
</feature>
<comment type="caution">
    <text evidence="6">The sequence shown here is derived from an EMBL/GenBank/DDBJ whole genome shotgun (WGS) entry which is preliminary data.</text>
</comment>
<keyword evidence="7" id="KW-1185">Reference proteome</keyword>
<keyword evidence="1" id="KW-0479">Metal-binding</keyword>
<evidence type="ECO:0000259" key="5">
    <source>
        <dbReference type="PROSITE" id="PS50089"/>
    </source>
</evidence>
<dbReference type="InterPro" id="IPR001841">
    <property type="entry name" value="Znf_RING"/>
</dbReference>
<evidence type="ECO:0000256" key="2">
    <source>
        <dbReference type="ARBA" id="ARBA00022771"/>
    </source>
</evidence>
<dbReference type="PANTHER" id="PTHR47156">
    <property type="entry name" value="PROTEIN CBG20824"/>
    <property type="match status" value="1"/>
</dbReference>
<feature type="non-terminal residue" evidence="6">
    <location>
        <position position="472"/>
    </location>
</feature>
<dbReference type="SMART" id="SM00184">
    <property type="entry name" value="RING"/>
    <property type="match status" value="1"/>
</dbReference>
<dbReference type="SUPFAM" id="SSF57850">
    <property type="entry name" value="RING/U-box"/>
    <property type="match status" value="1"/>
</dbReference>
<proteinExistence type="predicted"/>
<reference evidence="6 7" key="1">
    <citation type="submission" date="2024-05" db="EMBL/GenBank/DDBJ databases">
        <authorList>
            <person name="Wallberg A."/>
        </authorList>
    </citation>
    <scope>NUCLEOTIDE SEQUENCE [LARGE SCALE GENOMIC DNA]</scope>
</reference>
<protein>
    <recommendedName>
        <fullName evidence="5">RING-type domain-containing protein</fullName>
    </recommendedName>
</protein>
<dbReference type="PROSITE" id="PS50089">
    <property type="entry name" value="ZF_RING_2"/>
    <property type="match status" value="1"/>
</dbReference>
<evidence type="ECO:0000256" key="3">
    <source>
        <dbReference type="ARBA" id="ARBA00022833"/>
    </source>
</evidence>
<evidence type="ECO:0000256" key="1">
    <source>
        <dbReference type="ARBA" id="ARBA00022723"/>
    </source>
</evidence>
<name>A0AAV2R7T7_MEGNR</name>
<dbReference type="AlphaFoldDB" id="A0AAV2R7T7"/>
<keyword evidence="3" id="KW-0862">Zinc</keyword>
<dbReference type="PANTHER" id="PTHR47156:SF10">
    <property type="entry name" value="E3 UBIQUITIN-PROTEIN LIGASE TRIM-21-RELATED"/>
    <property type="match status" value="1"/>
</dbReference>
<dbReference type="InterPro" id="IPR018957">
    <property type="entry name" value="Znf_C3HC4_RING-type"/>
</dbReference>
<sequence length="472" mass="52733">MLLAMEGLECDVCHEIMIDDKLRPRSIRCGHTACRVCVKKLIRNSTLECPACRQSYQVSSIDDLPVNFGMIKMIRALKGVTILNEPVGASAIPPEKNLCSIHGFLIVKRCQKCQVWICEHCIELHRQESGCSVSSVEDALKDIKENHIKSAQSKMDHFKNSLQVVSERIGCIGEKISKLEEEVTHLKEDEQRYTQILSDSNGIVDAVMACHNSLNSANTPQDVNDHIHNSLQRECYLELWTKKNIPDLYIPKMFMDINEVVQIVKNKTNVYSTLSVEGTKYGGKLYLKNDILHLDTHKADPIPSDAFSIPYEDIMKLVESPAATFIEISIDGTPKVQLHIKLHKNMPNMAKNFTNVCSGEFGTNLIGLGFLKWGKVFLQSKEIVKSRNSPHLPLDNSRNTNMTEGCVVGCIQDNGVSEIGFAHKSYDFGSIQGEQWNVVGEIIVGLQSFKSLKGNTSITNVKISNCGLILQT</sequence>
<evidence type="ECO:0000256" key="4">
    <source>
        <dbReference type="PROSITE-ProRule" id="PRU00175"/>
    </source>
</evidence>
<dbReference type="EMBL" id="CAXKWB010017886">
    <property type="protein sequence ID" value="CAL4119893.1"/>
    <property type="molecule type" value="Genomic_DNA"/>
</dbReference>
<accession>A0AAV2R7T7</accession>